<dbReference type="Proteomes" id="UP000245720">
    <property type="component" value="Unassembled WGS sequence"/>
</dbReference>
<keyword evidence="2" id="KW-0732">Signal</keyword>
<sequence length="475" mass="49386">MMKNTWKRTIAGLAVLIMALSAFTGCGDNNKKDSSDSESSFKVTREAEELSSKADKTDTETTSEKASKTSYSTNSGGVIDTTDMFTDRDLEQTADLSGAKSLTVADGKTLDITEEGIYLISGSAKNCTIKVDTDNTAKVQLVLDGVKIENEDFPAIYVVSADKVFVTTTDSESILSVSEEFTADGDTNTDAVIFSKDDLVFNGTGTLSVYSAYDNGISCKDDLKFTGGTYNITAAADAVEANDSIAICGGSFTINTNKDGFHCENDEDDTLGCIYIADGSFDITSVSDGIQGTTYVQIDGGTFDITSAEGIEATYVQINGGDITIDASDDGINATSKSTACDIVAEFNSGNITITMGQGDTDAVDANGSIYVNGGTLNITAQMSSFDYDRTAEFNGGTIIINGTEVSEIPQSMMGGHGGGFGGGRGDFGGEFGGEGGLTPPDGDFTPPEGDFTPPEGGFGGHGGRGGRNYSDSGM</sequence>
<feature type="chain" id="PRO_5039574630" evidence="2">
    <location>
        <begin position="25"/>
        <end position="475"/>
    </location>
</feature>
<gene>
    <name evidence="3" type="ORF">IE37_02400</name>
</gene>
<organism evidence="3 4">
    <name type="scientific">Ruminococcus flavefaciens</name>
    <dbReference type="NCBI Taxonomy" id="1265"/>
    <lineage>
        <taxon>Bacteria</taxon>
        <taxon>Bacillati</taxon>
        <taxon>Bacillota</taxon>
        <taxon>Clostridia</taxon>
        <taxon>Eubacteriales</taxon>
        <taxon>Oscillospiraceae</taxon>
        <taxon>Ruminococcus</taxon>
    </lineage>
</organism>
<evidence type="ECO:0000256" key="2">
    <source>
        <dbReference type="SAM" id="SignalP"/>
    </source>
</evidence>
<comment type="caution">
    <text evidence="3">The sequence shown here is derived from an EMBL/GenBank/DDBJ whole genome shotgun (WGS) entry which is preliminary data.</text>
</comment>
<feature type="region of interest" description="Disordered" evidence="1">
    <location>
        <begin position="28"/>
        <end position="74"/>
    </location>
</feature>
<reference evidence="3 4" key="1">
    <citation type="submission" date="2018-05" db="EMBL/GenBank/DDBJ databases">
        <title>The Hungate 1000. A catalogue of reference genomes from the rumen microbiome.</title>
        <authorList>
            <person name="Kelly W."/>
        </authorList>
    </citation>
    <scope>NUCLEOTIDE SEQUENCE [LARGE SCALE GENOMIC DNA]</scope>
    <source>
        <strain evidence="3 4">SAb67</strain>
    </source>
</reference>
<feature type="compositionally biased region" description="Basic and acidic residues" evidence="1">
    <location>
        <begin position="43"/>
        <end position="67"/>
    </location>
</feature>
<name>A0A315XXZ1_RUMFL</name>
<dbReference type="Pfam" id="PF14262">
    <property type="entry name" value="Cthe_2159"/>
    <property type="match status" value="1"/>
</dbReference>
<feature type="region of interest" description="Disordered" evidence="1">
    <location>
        <begin position="429"/>
        <end position="475"/>
    </location>
</feature>
<feature type="signal peptide" evidence="2">
    <location>
        <begin position="1"/>
        <end position="24"/>
    </location>
</feature>
<feature type="compositionally biased region" description="Gly residues" evidence="1">
    <location>
        <begin position="457"/>
        <end position="467"/>
    </location>
</feature>
<proteinExistence type="predicted"/>
<dbReference type="InterPro" id="IPR025584">
    <property type="entry name" value="Cthe_2159"/>
</dbReference>
<evidence type="ECO:0000313" key="4">
    <source>
        <dbReference type="Proteomes" id="UP000245720"/>
    </source>
</evidence>
<dbReference type="RefSeq" id="WP_242978622.1">
    <property type="nucleotide sequence ID" value="NZ_QGDI01000009.1"/>
</dbReference>
<dbReference type="EMBL" id="QGDI01000009">
    <property type="protein sequence ID" value="PWJ11636.1"/>
    <property type="molecule type" value="Genomic_DNA"/>
</dbReference>
<dbReference type="PROSITE" id="PS51257">
    <property type="entry name" value="PROKAR_LIPOPROTEIN"/>
    <property type="match status" value="1"/>
</dbReference>
<evidence type="ECO:0000256" key="1">
    <source>
        <dbReference type="SAM" id="MobiDB-lite"/>
    </source>
</evidence>
<protein>
    <submittedName>
        <fullName evidence="3">Uncharacterized protein DUF4353</fullName>
    </submittedName>
</protein>
<dbReference type="AlphaFoldDB" id="A0A315XXZ1"/>
<evidence type="ECO:0000313" key="3">
    <source>
        <dbReference type="EMBL" id="PWJ11636.1"/>
    </source>
</evidence>
<accession>A0A315XXZ1</accession>